<reference evidence="5 6" key="1">
    <citation type="journal article" date="2021" name="Elife">
        <title>Chloroplast acquisition without the gene transfer in kleptoplastic sea slugs, Plakobranchus ocellatus.</title>
        <authorList>
            <person name="Maeda T."/>
            <person name="Takahashi S."/>
            <person name="Yoshida T."/>
            <person name="Shimamura S."/>
            <person name="Takaki Y."/>
            <person name="Nagai Y."/>
            <person name="Toyoda A."/>
            <person name="Suzuki Y."/>
            <person name="Arimoto A."/>
            <person name="Ishii H."/>
            <person name="Satoh N."/>
            <person name="Nishiyama T."/>
            <person name="Hasebe M."/>
            <person name="Maruyama T."/>
            <person name="Minagawa J."/>
            <person name="Obokata J."/>
            <person name="Shigenobu S."/>
        </authorList>
    </citation>
    <scope>NUCLEOTIDE SEQUENCE [LARGE SCALE GENOMIC DNA]</scope>
</reference>
<protein>
    <submittedName>
        <fullName evidence="5">Bifunctional protein hlde</fullName>
    </submittedName>
</protein>
<evidence type="ECO:0000256" key="1">
    <source>
        <dbReference type="ARBA" id="ARBA00022679"/>
    </source>
</evidence>
<dbReference type="GO" id="GO:0016779">
    <property type="term" value="F:nucleotidyltransferase activity"/>
    <property type="evidence" value="ECO:0007669"/>
    <property type="project" value="UniProtKB-KW"/>
</dbReference>
<dbReference type="NCBIfam" id="TIGR00125">
    <property type="entry name" value="cyt_tran_rel"/>
    <property type="match status" value="1"/>
</dbReference>
<dbReference type="InterPro" id="IPR014729">
    <property type="entry name" value="Rossmann-like_a/b/a_fold"/>
</dbReference>
<evidence type="ECO:0000313" key="6">
    <source>
        <dbReference type="Proteomes" id="UP000735302"/>
    </source>
</evidence>
<feature type="non-terminal residue" evidence="5">
    <location>
        <position position="1"/>
    </location>
</feature>
<gene>
    <name evidence="5" type="ORF">PoB_001877800</name>
</gene>
<dbReference type="EMBL" id="BLXT01002238">
    <property type="protein sequence ID" value="GFN92272.1"/>
    <property type="molecule type" value="Genomic_DNA"/>
</dbReference>
<dbReference type="Proteomes" id="UP000735302">
    <property type="component" value="Unassembled WGS sequence"/>
</dbReference>
<organism evidence="5 6">
    <name type="scientific">Plakobranchus ocellatus</name>
    <dbReference type="NCBI Taxonomy" id="259542"/>
    <lineage>
        <taxon>Eukaryota</taxon>
        <taxon>Metazoa</taxon>
        <taxon>Spiralia</taxon>
        <taxon>Lophotrochozoa</taxon>
        <taxon>Mollusca</taxon>
        <taxon>Gastropoda</taxon>
        <taxon>Heterobranchia</taxon>
        <taxon>Euthyneura</taxon>
        <taxon>Panpulmonata</taxon>
        <taxon>Sacoglossa</taxon>
        <taxon>Placobranchoidea</taxon>
        <taxon>Plakobranchidae</taxon>
        <taxon>Plakobranchus</taxon>
    </lineage>
</organism>
<dbReference type="InterPro" id="IPR004821">
    <property type="entry name" value="Cyt_trans-like"/>
</dbReference>
<keyword evidence="1" id="KW-0808">Transferase</keyword>
<accession>A0AAV3ZCV5</accession>
<keyword evidence="6" id="KW-1185">Reference proteome</keyword>
<feature type="compositionally biased region" description="Basic and acidic residues" evidence="3">
    <location>
        <begin position="149"/>
        <end position="159"/>
    </location>
</feature>
<dbReference type="Gene3D" id="3.40.50.620">
    <property type="entry name" value="HUPs"/>
    <property type="match status" value="1"/>
</dbReference>
<dbReference type="Pfam" id="PF01467">
    <property type="entry name" value="CTP_transf_like"/>
    <property type="match status" value="1"/>
</dbReference>
<evidence type="ECO:0000313" key="5">
    <source>
        <dbReference type="EMBL" id="GFN92272.1"/>
    </source>
</evidence>
<name>A0AAV3ZCV5_9GAST</name>
<evidence type="ECO:0000256" key="3">
    <source>
        <dbReference type="SAM" id="MobiDB-lite"/>
    </source>
</evidence>
<evidence type="ECO:0000259" key="4">
    <source>
        <dbReference type="Pfam" id="PF01467"/>
    </source>
</evidence>
<feature type="compositionally biased region" description="Polar residues" evidence="3">
    <location>
        <begin position="160"/>
        <end position="173"/>
    </location>
</feature>
<dbReference type="SUPFAM" id="SSF52374">
    <property type="entry name" value="Nucleotidylyl transferase"/>
    <property type="match status" value="1"/>
</dbReference>
<sequence>EFQITKSSSSSVSTAAVMEGKLKEKLESMGIGALCVAQSHDVPLESVAGAIGVTCLLLSVRLAHSSLMSKLTAREQGSNSEKLSANHCDGLKRDQHTSGAVMRRICQTACLSLEYGSQTSSLWAVAIGPKLLELDTCTRKRLFQSKSEEEVMSKQKVPDENQTINSGMSNQEHPSGLNRCLSMPGTRMLQDTRVDARAEYVYTVGCFDLFHHGHVMLMRRMRQYGKKVIVGVHDSRSIYHLKHRVPMDSTMTRMRNVKQYADEVFCVAGTDPTPYLDFIFDRRNRKESAIYIRGDDMPQFPARHLCEDLMTVKLLPYTEGVSSTTLRKNLLNSSSYDVPDGAGGVMIY</sequence>
<comment type="caution">
    <text evidence="5">The sequence shown here is derived from an EMBL/GenBank/DDBJ whole genome shotgun (WGS) entry which is preliminary data.</text>
</comment>
<feature type="region of interest" description="Disordered" evidence="3">
    <location>
        <begin position="149"/>
        <end position="176"/>
    </location>
</feature>
<evidence type="ECO:0000256" key="2">
    <source>
        <dbReference type="ARBA" id="ARBA00022695"/>
    </source>
</evidence>
<dbReference type="PANTHER" id="PTHR43793">
    <property type="entry name" value="FAD SYNTHASE"/>
    <property type="match status" value="1"/>
</dbReference>
<dbReference type="AlphaFoldDB" id="A0AAV3ZCV5"/>
<dbReference type="InterPro" id="IPR050385">
    <property type="entry name" value="Archaeal_FAD_synthase"/>
</dbReference>
<keyword evidence="2" id="KW-0548">Nucleotidyltransferase</keyword>
<dbReference type="PANTHER" id="PTHR43793:SF1">
    <property type="entry name" value="FAD SYNTHASE"/>
    <property type="match status" value="1"/>
</dbReference>
<proteinExistence type="predicted"/>
<feature type="domain" description="Cytidyltransferase-like" evidence="4">
    <location>
        <begin position="202"/>
        <end position="326"/>
    </location>
</feature>